<dbReference type="AlphaFoldDB" id="A0A6P7TRK4"/>
<gene>
    <name evidence="3" type="primary">LOC115224772</name>
</gene>
<feature type="compositionally biased region" description="Basic residues" evidence="1">
    <location>
        <begin position="552"/>
        <end position="563"/>
    </location>
</feature>
<feature type="compositionally biased region" description="Basic and acidic residues" evidence="1">
    <location>
        <begin position="722"/>
        <end position="733"/>
    </location>
</feature>
<evidence type="ECO:0000313" key="2">
    <source>
        <dbReference type="Proteomes" id="UP000515154"/>
    </source>
</evidence>
<dbReference type="PANTHER" id="PTHR15410">
    <property type="entry name" value="HIRA-INTERACTING PROTEIN 3"/>
    <property type="match status" value="1"/>
</dbReference>
<dbReference type="PANTHER" id="PTHR15410:SF2">
    <property type="entry name" value="HIRA-INTERACTING PROTEIN 3"/>
    <property type="match status" value="1"/>
</dbReference>
<feature type="compositionally biased region" description="Polar residues" evidence="1">
    <location>
        <begin position="663"/>
        <end position="676"/>
    </location>
</feature>
<dbReference type="RefSeq" id="XP_029651541.1">
    <property type="nucleotide sequence ID" value="XM_029795681.2"/>
</dbReference>
<feature type="compositionally biased region" description="Low complexity" evidence="1">
    <location>
        <begin position="570"/>
        <end position="583"/>
    </location>
</feature>
<feature type="region of interest" description="Disordered" evidence="1">
    <location>
        <begin position="627"/>
        <end position="682"/>
    </location>
</feature>
<dbReference type="KEGG" id="osn:115224772"/>
<accession>A0A6P7TRK4</accession>
<evidence type="ECO:0000313" key="3">
    <source>
        <dbReference type="RefSeq" id="XP_029651541.1"/>
    </source>
</evidence>
<feature type="compositionally biased region" description="Basic and acidic residues" evidence="1">
    <location>
        <begin position="96"/>
        <end position="124"/>
    </location>
</feature>
<feature type="region of interest" description="Disordered" evidence="1">
    <location>
        <begin position="700"/>
        <end position="794"/>
    </location>
</feature>
<dbReference type="InterPro" id="IPR037647">
    <property type="entry name" value="HIRIP3"/>
</dbReference>
<name>A0A6P7TRK4_9MOLL</name>
<proteinExistence type="predicted"/>
<evidence type="ECO:0000256" key="1">
    <source>
        <dbReference type="SAM" id="MobiDB-lite"/>
    </source>
</evidence>
<keyword evidence="2" id="KW-1185">Reference proteome</keyword>
<feature type="compositionally biased region" description="Basic and acidic residues" evidence="1">
    <location>
        <begin position="151"/>
        <end position="176"/>
    </location>
</feature>
<organism evidence="2 3">
    <name type="scientific">Octopus sinensis</name>
    <name type="common">East Asian common octopus</name>
    <dbReference type="NCBI Taxonomy" id="2607531"/>
    <lineage>
        <taxon>Eukaryota</taxon>
        <taxon>Metazoa</taxon>
        <taxon>Spiralia</taxon>
        <taxon>Lophotrochozoa</taxon>
        <taxon>Mollusca</taxon>
        <taxon>Cephalopoda</taxon>
        <taxon>Coleoidea</taxon>
        <taxon>Octopodiformes</taxon>
        <taxon>Octopoda</taxon>
        <taxon>Incirrata</taxon>
        <taxon>Octopodidae</taxon>
        <taxon>Octopus</taxon>
    </lineage>
</organism>
<dbReference type="GO" id="GO:0005634">
    <property type="term" value="C:nucleus"/>
    <property type="evidence" value="ECO:0007669"/>
    <property type="project" value="TreeGrafter"/>
</dbReference>
<feature type="compositionally biased region" description="Basic and acidic residues" evidence="1">
    <location>
        <begin position="461"/>
        <end position="481"/>
    </location>
</feature>
<feature type="region of interest" description="Disordered" evidence="1">
    <location>
        <begin position="69"/>
        <end position="284"/>
    </location>
</feature>
<feature type="region of interest" description="Disordered" evidence="1">
    <location>
        <begin position="461"/>
        <end position="516"/>
    </location>
</feature>
<feature type="compositionally biased region" description="Low complexity" evidence="1">
    <location>
        <begin position="763"/>
        <end position="794"/>
    </location>
</feature>
<feature type="region of interest" description="Disordered" evidence="1">
    <location>
        <begin position="535"/>
        <end position="588"/>
    </location>
</feature>
<feature type="compositionally biased region" description="Basic and acidic residues" evidence="1">
    <location>
        <begin position="188"/>
        <end position="201"/>
    </location>
</feature>
<dbReference type="Proteomes" id="UP000515154">
    <property type="component" value="Linkage group LG26"/>
</dbReference>
<feature type="compositionally biased region" description="Polar residues" evidence="1">
    <location>
        <begin position="220"/>
        <end position="232"/>
    </location>
</feature>
<sequence>MEADEERQRMEGFVRDLFAKTEDFNLLTKKIVRKKYLQHSNRTSLNSEQKTLLTDVIINLLFEFNVGKDKSADEDDRNTEIKDTTSPKASETTVSPEDKSTIETSDSVKEKSDGDAKNGKELPKEAGSVVDDDDDNGSCEINGDAANCKAGAKDDQNIGTDRKNDVSLESDAKSIDNVKSSENNFGGVKKEVDLETDAVKENEDDVSGGGDGGNLPDSVHGSSKMMSKTIGVSHSRRNIRVIAKPTRKELTSIQESGKNKSPGIAETSIVSPDADADVSCNDDRNDLKVSEEKECQISSSLKSCTEDKSAKSVPVPNSKRLSAFEVLHSVLEDSSDAISSLHSDEDVGQETDESVVKNVLHIRNTPFSLLSSDSQEVTAEKNNVTREEMGTPVRSRFHKASLELDNASSDSAFTPPAKLRKLIQISDSSESNNSPIRIRLFRNRIINSTLGNVKSKKAKKIIDSDSDSKSPFKVENIKGGDPDSPVLNTTRKKRSSGQAVKSRQSKNEATACDNNRTKKTVKPFTISLSKKEILKNSDSDSGSSSDLDRNTVRSKRQMAKRRKLSDSQDDQPQQVVSSASSSHSELESDDLKLSQIKLLYSQNQKESSSSDSDEDLLINYAAGGAKHHLTTKEASSKPCGKSGRGGGGGAFTSKVKIIREKGLNSSDSENPASRSLSAAKKEGADNSVYTMRIIRENVPVNSESDNALQHDLPTCDTATMTKGDDSLDDDKLSPEASAEVENSDEGDSKNGCNGQEEEDTDSDTSLSSSLSSSSNISSSKKNTSAKKVSAKATADSVEESSQVKLFRRICRAAELFVNYKKEFQDLKTDRQKCKRLREILKDAGMTGRPTMKAAERIRLLREAKQLNKDNIISCDSGRSRRKRKGFFSVENSPAKIVKSKPESFHNLKGVVDSEGSGSDMET</sequence>
<reference evidence="3" key="1">
    <citation type="submission" date="2025-08" db="UniProtKB">
        <authorList>
            <consortium name="RefSeq"/>
        </authorList>
    </citation>
    <scope>IDENTIFICATION</scope>
</reference>
<feature type="compositionally biased region" description="Polar residues" evidence="1">
    <location>
        <begin position="86"/>
        <end position="95"/>
    </location>
</feature>
<protein>
    <submittedName>
        <fullName evidence="3">Uncharacterized protein LOC115224772</fullName>
    </submittedName>
</protein>